<sequence length="44" mass="5312">MIILSLTVVNRKKEDKLNRNCRSFLQKINVVCEKIFGLWETFFH</sequence>
<protein>
    <submittedName>
        <fullName evidence="1">Uncharacterized protein</fullName>
    </submittedName>
</protein>
<proteinExistence type="predicted"/>
<dbReference type="AlphaFoldDB" id="A0A653XKX3"/>
<reference evidence="1 2" key="1">
    <citation type="submission" date="2019-10" db="EMBL/GenBank/DDBJ databases">
        <authorList>
            <person name="Karimi E."/>
        </authorList>
    </citation>
    <scope>NUCLEOTIDE SEQUENCE [LARGE SCALE GENOMIC DNA]</scope>
    <source>
        <strain evidence="1">Bacillus sp. 348</strain>
    </source>
</reference>
<evidence type="ECO:0000313" key="1">
    <source>
        <dbReference type="EMBL" id="VXC30741.1"/>
    </source>
</evidence>
<name>A0A653XKX3_BACAB</name>
<gene>
    <name evidence="1" type="ORF">BACI348_50824</name>
</gene>
<organism evidence="1 2">
    <name type="scientific">Bacillus altitudinis</name>
    <dbReference type="NCBI Taxonomy" id="293387"/>
    <lineage>
        <taxon>Bacteria</taxon>
        <taxon>Bacillati</taxon>
        <taxon>Bacillota</taxon>
        <taxon>Bacilli</taxon>
        <taxon>Bacillales</taxon>
        <taxon>Bacillaceae</taxon>
        <taxon>Bacillus</taxon>
    </lineage>
</organism>
<dbReference type="EMBL" id="CABWLH010000010">
    <property type="protein sequence ID" value="VXC30741.1"/>
    <property type="molecule type" value="Genomic_DNA"/>
</dbReference>
<dbReference type="Proteomes" id="UP000433089">
    <property type="component" value="Unassembled WGS sequence"/>
</dbReference>
<evidence type="ECO:0000313" key="2">
    <source>
        <dbReference type="Proteomes" id="UP000433089"/>
    </source>
</evidence>
<accession>A0A653XKX3</accession>